<dbReference type="AlphaFoldDB" id="A0A7I4XS74"/>
<dbReference type="SUPFAM" id="SSF49899">
    <property type="entry name" value="Concanavalin A-like lectins/glucanases"/>
    <property type="match status" value="1"/>
</dbReference>
<dbReference type="WBParaSite" id="HCON_00003965-00001">
    <property type="protein sequence ID" value="HCON_00003965-00001"/>
    <property type="gene ID" value="HCON_00003965"/>
</dbReference>
<evidence type="ECO:0000313" key="3">
    <source>
        <dbReference type="Proteomes" id="UP000025227"/>
    </source>
</evidence>
<evidence type="ECO:0000313" key="4">
    <source>
        <dbReference type="WBParaSite" id="HCON_00003965-00001"/>
    </source>
</evidence>
<dbReference type="OMA" id="HSSELDC"/>
<dbReference type="OrthoDB" id="5853260at2759"/>
<keyword evidence="3" id="KW-1185">Reference proteome</keyword>
<name>A0A7I4XS74_HAECO</name>
<dbReference type="Gene3D" id="2.60.120.200">
    <property type="match status" value="1"/>
</dbReference>
<dbReference type="InterPro" id="IPR013320">
    <property type="entry name" value="ConA-like_dom_sf"/>
</dbReference>
<reference evidence="4" key="1">
    <citation type="submission" date="2020-12" db="UniProtKB">
        <authorList>
            <consortium name="WormBaseParasite"/>
        </authorList>
    </citation>
    <scope>IDENTIFICATION</scope>
    <source>
        <strain evidence="4">MHco3</strain>
    </source>
</reference>
<feature type="chain" id="PRO_5029505779" evidence="1">
    <location>
        <begin position="23"/>
        <end position="308"/>
    </location>
</feature>
<protein>
    <submittedName>
        <fullName evidence="4">MAM domain-containing protein</fullName>
    </submittedName>
</protein>
<keyword evidence="1" id="KW-0732">Signal</keyword>
<dbReference type="InterPro" id="IPR000998">
    <property type="entry name" value="MAM_dom"/>
</dbReference>
<dbReference type="Proteomes" id="UP000025227">
    <property type="component" value="Unplaced"/>
</dbReference>
<feature type="domain" description="MAM" evidence="2">
    <location>
        <begin position="89"/>
        <end position="257"/>
    </location>
</feature>
<dbReference type="PROSITE" id="PS50060">
    <property type="entry name" value="MAM_2"/>
    <property type="match status" value="1"/>
</dbReference>
<feature type="signal peptide" evidence="1">
    <location>
        <begin position="1"/>
        <end position="22"/>
    </location>
</feature>
<sequence>MRIVKRRLWRYMVASLFNVAACCSPFTMDSNPRMGVLQAMSGITNNQLSASDGPRARGMETLTQGLGHTSPFTLGVSSVPPISHSSELDCFDFDKHCRWRNIEGFLVDEMDWYQGTGQLDKNRIQRATGANTIPDGSYAIVATDTSTTATAKAVLAADPIPCQIGAGELSFKFWTSPQVRIRVCVRRNPKLLLDFDYCSNTVEIGDPGPVSVRIPQLSTSPFQLFIIADHFTFNSSDLQGGFAIIDDIQYTAEICSNIELDQDQPSIHPFPSPPASTSLESAAGTGWHDGMDVATSEGITPMRFQSRV</sequence>
<dbReference type="GO" id="GO:0016020">
    <property type="term" value="C:membrane"/>
    <property type="evidence" value="ECO:0007669"/>
    <property type="project" value="InterPro"/>
</dbReference>
<evidence type="ECO:0000256" key="1">
    <source>
        <dbReference type="SAM" id="SignalP"/>
    </source>
</evidence>
<organism evidence="3 4">
    <name type="scientific">Haemonchus contortus</name>
    <name type="common">Barber pole worm</name>
    <dbReference type="NCBI Taxonomy" id="6289"/>
    <lineage>
        <taxon>Eukaryota</taxon>
        <taxon>Metazoa</taxon>
        <taxon>Ecdysozoa</taxon>
        <taxon>Nematoda</taxon>
        <taxon>Chromadorea</taxon>
        <taxon>Rhabditida</taxon>
        <taxon>Rhabditina</taxon>
        <taxon>Rhabditomorpha</taxon>
        <taxon>Strongyloidea</taxon>
        <taxon>Trichostrongylidae</taxon>
        <taxon>Haemonchus</taxon>
    </lineage>
</organism>
<dbReference type="SMART" id="SM00137">
    <property type="entry name" value="MAM"/>
    <property type="match status" value="1"/>
</dbReference>
<accession>A0A7I4XS74</accession>
<evidence type="ECO:0000259" key="2">
    <source>
        <dbReference type="PROSITE" id="PS50060"/>
    </source>
</evidence>
<proteinExistence type="predicted"/>